<evidence type="ECO:0000256" key="2">
    <source>
        <dbReference type="SAM" id="Phobius"/>
    </source>
</evidence>
<feature type="domain" description="GH29D-like beta-sandwich" evidence="3">
    <location>
        <begin position="87"/>
        <end position="146"/>
    </location>
</feature>
<name>A0ABY6HCY7_9FIRM</name>
<evidence type="ECO:0000259" key="3">
    <source>
        <dbReference type="Pfam" id="PF13290"/>
    </source>
</evidence>
<keyword evidence="2" id="KW-1133">Transmembrane helix</keyword>
<evidence type="ECO:0000313" key="5">
    <source>
        <dbReference type="Proteomes" id="UP001163550"/>
    </source>
</evidence>
<proteinExistence type="predicted"/>
<dbReference type="Pfam" id="PF13290">
    <property type="entry name" value="CHB_HEX_C_1"/>
    <property type="match status" value="1"/>
</dbReference>
<feature type="compositionally biased region" description="Polar residues" evidence="1">
    <location>
        <begin position="7"/>
        <end position="28"/>
    </location>
</feature>
<feature type="region of interest" description="Disordered" evidence="1">
    <location>
        <begin position="1"/>
        <end position="32"/>
    </location>
</feature>
<sequence length="278" mass="30410">MDEQTRDPNLNDSPNEQNPTSSESTKNTDTSKKSRKTLSIVLVISIVLILSLSGGLAYAYSTNLVTLPFVSIQVNEPEITAIANADGSSTVTINNPNTVGTVYYTIDGSEPLTNSKKYESPITINTSTSLNARVIDEKDHKSDVSTQQFTIVEKNVETPTVADTVPATTTTYSNDDEIMDSIAGQWTDGKNSYIYFQSVKKISHDCPIQFKDMRDGMKGTYGIMNTSGNLLNIKIYSQENGGITIDNTFTIDIGTQGDGIINIWGIPWTYVSDSPIFQ</sequence>
<dbReference type="Proteomes" id="UP001163550">
    <property type="component" value="Chromosome"/>
</dbReference>
<evidence type="ECO:0000313" key="4">
    <source>
        <dbReference type="EMBL" id="UYO62377.1"/>
    </source>
</evidence>
<evidence type="ECO:0000256" key="1">
    <source>
        <dbReference type="SAM" id="MobiDB-lite"/>
    </source>
</evidence>
<protein>
    <submittedName>
        <fullName evidence="4">Chitobiase/beta-hexosaminidase C-terminal domain-containing protein</fullName>
    </submittedName>
</protein>
<dbReference type="RefSeq" id="WP_228878073.1">
    <property type="nucleotide sequence ID" value="NZ_CABIIK010000004.1"/>
</dbReference>
<feature type="transmembrane region" description="Helical" evidence="2">
    <location>
        <begin position="40"/>
        <end position="60"/>
    </location>
</feature>
<gene>
    <name evidence="4" type="ORF">LNN31_16540</name>
</gene>
<keyword evidence="5" id="KW-1185">Reference proteome</keyword>
<organism evidence="4 5">
    <name type="scientific">Acetobacterium wieringae</name>
    <dbReference type="NCBI Taxonomy" id="52694"/>
    <lineage>
        <taxon>Bacteria</taxon>
        <taxon>Bacillati</taxon>
        <taxon>Bacillota</taxon>
        <taxon>Clostridia</taxon>
        <taxon>Eubacteriales</taxon>
        <taxon>Eubacteriaceae</taxon>
        <taxon>Acetobacterium</taxon>
    </lineage>
</organism>
<reference evidence="4" key="1">
    <citation type="submission" date="2021-11" db="EMBL/GenBank/DDBJ databases">
        <title>Isoprene-degrading acetogen.</title>
        <authorList>
            <person name="Yang Y."/>
            <person name="Jin H."/>
            <person name="Yan J."/>
        </authorList>
    </citation>
    <scope>NUCLEOTIDE SEQUENCE</scope>
    <source>
        <strain evidence="4">Berkeley</strain>
    </source>
</reference>
<dbReference type="EMBL" id="CP087994">
    <property type="protein sequence ID" value="UYO62377.1"/>
    <property type="molecule type" value="Genomic_DNA"/>
</dbReference>
<accession>A0ABY6HCY7</accession>
<keyword evidence="2" id="KW-0472">Membrane</keyword>
<keyword evidence="2" id="KW-0812">Transmembrane</keyword>
<dbReference type="InterPro" id="IPR059177">
    <property type="entry name" value="GH29D-like_dom"/>
</dbReference>